<dbReference type="Gene3D" id="3.60.9.10">
    <property type="entry name" value="Aldehyde ferredoxin oxidoreductase, N-terminal domain"/>
    <property type="match status" value="1"/>
</dbReference>
<name>A0A7J3T8U4_9ARCH</name>
<proteinExistence type="predicted"/>
<dbReference type="AlphaFoldDB" id="A0A7J3T8U4"/>
<comment type="caution">
    <text evidence="1">The sequence shown here is derived from an EMBL/GenBank/DDBJ whole genome shotgun (WGS) entry which is preliminary data.</text>
</comment>
<evidence type="ECO:0008006" key="2">
    <source>
        <dbReference type="Google" id="ProtNLM"/>
    </source>
</evidence>
<sequence length="44" mass="4982">MKGYAGKLLDIDLSGEKICEIELAEKMLQFYGGRGLGTYLLWKE</sequence>
<dbReference type="SUPFAM" id="SSF56228">
    <property type="entry name" value="Aldehyde ferredoxin oxidoreductase, N-terminal domain"/>
    <property type="match status" value="1"/>
</dbReference>
<dbReference type="Proteomes" id="UP000886130">
    <property type="component" value="Unassembled WGS sequence"/>
</dbReference>
<organism evidence="1">
    <name type="scientific">Candidatus Aciduliprofundum boonei</name>
    <dbReference type="NCBI Taxonomy" id="379547"/>
    <lineage>
        <taxon>Archaea</taxon>
        <taxon>Methanobacteriati</taxon>
        <taxon>Thermoplasmatota</taxon>
        <taxon>DHVE2 group</taxon>
        <taxon>Candidatus Aciduliprofundum</taxon>
    </lineage>
</organism>
<evidence type="ECO:0000313" key="1">
    <source>
        <dbReference type="EMBL" id="HHE75653.1"/>
    </source>
</evidence>
<feature type="non-terminal residue" evidence="1">
    <location>
        <position position="44"/>
    </location>
</feature>
<accession>A0A7J3T8U4</accession>
<dbReference type="InterPro" id="IPR036503">
    <property type="entry name" value="Ald_Fedxn_OxRdtase_N_sf"/>
</dbReference>
<dbReference type="EMBL" id="DRTM01000062">
    <property type="protein sequence ID" value="HHE75653.1"/>
    <property type="molecule type" value="Genomic_DNA"/>
</dbReference>
<protein>
    <recommendedName>
        <fullName evidence="2">Aldehyde ferredoxin oxidoreductase N-terminal domain-containing protein</fullName>
    </recommendedName>
</protein>
<reference evidence="1" key="1">
    <citation type="journal article" date="2020" name="mSystems">
        <title>Genome- and Community-Level Interaction Insights into Carbon Utilization and Element Cycling Functions of Hydrothermarchaeota in Hydrothermal Sediment.</title>
        <authorList>
            <person name="Zhou Z."/>
            <person name="Liu Y."/>
            <person name="Xu W."/>
            <person name="Pan J."/>
            <person name="Luo Z.H."/>
            <person name="Li M."/>
        </authorList>
    </citation>
    <scope>NUCLEOTIDE SEQUENCE [LARGE SCALE GENOMIC DNA]</scope>
    <source>
        <strain evidence="1">HyVt-85</strain>
    </source>
</reference>
<gene>
    <name evidence="1" type="ORF">ENL31_00820</name>
</gene>